<organism evidence="2 3">
    <name type="scientific">Desulfocucumis palustris</name>
    <dbReference type="NCBI Taxonomy" id="1898651"/>
    <lineage>
        <taxon>Bacteria</taxon>
        <taxon>Bacillati</taxon>
        <taxon>Bacillota</taxon>
        <taxon>Clostridia</taxon>
        <taxon>Eubacteriales</taxon>
        <taxon>Desulfocucumaceae</taxon>
        <taxon>Desulfocucumis</taxon>
    </lineage>
</organism>
<dbReference type="Gene3D" id="1.20.1640.10">
    <property type="entry name" value="Multidrug efflux transporter AcrB transmembrane domain"/>
    <property type="match status" value="1"/>
</dbReference>
<keyword evidence="3" id="KW-1185">Reference proteome</keyword>
<dbReference type="Gene3D" id="3.30.2090.10">
    <property type="entry name" value="Multidrug efflux transporter AcrB TolC docking domain, DN and DC subdomains"/>
    <property type="match status" value="1"/>
</dbReference>
<reference evidence="3" key="1">
    <citation type="submission" date="2018-02" db="EMBL/GenBank/DDBJ databases">
        <title>Genome sequence of Desulfocucumis palustris strain NAW-5.</title>
        <authorList>
            <person name="Watanabe M."/>
            <person name="Kojima H."/>
            <person name="Fukui M."/>
        </authorList>
    </citation>
    <scope>NUCLEOTIDE SEQUENCE [LARGE SCALE GENOMIC DNA]</scope>
    <source>
        <strain evidence="3">NAW-5</strain>
    </source>
</reference>
<evidence type="ECO:0000313" key="3">
    <source>
        <dbReference type="Proteomes" id="UP000239549"/>
    </source>
</evidence>
<dbReference type="Pfam" id="PF00873">
    <property type="entry name" value="ACR_tran"/>
    <property type="match status" value="1"/>
</dbReference>
<dbReference type="SUPFAM" id="SSF82866">
    <property type="entry name" value="Multidrug efflux transporter AcrB transmembrane domain"/>
    <property type="match status" value="1"/>
</dbReference>
<feature type="transmembrane region" description="Helical" evidence="1">
    <location>
        <begin position="85"/>
        <end position="104"/>
    </location>
</feature>
<dbReference type="GO" id="GO:0005886">
    <property type="term" value="C:plasma membrane"/>
    <property type="evidence" value="ECO:0007669"/>
    <property type="project" value="TreeGrafter"/>
</dbReference>
<comment type="caution">
    <text evidence="2">The sequence shown here is derived from an EMBL/GenBank/DDBJ whole genome shotgun (WGS) entry which is preliminary data.</text>
</comment>
<feature type="transmembrane region" description="Helical" evidence="1">
    <location>
        <begin position="187"/>
        <end position="205"/>
    </location>
</feature>
<dbReference type="PRINTS" id="PR00702">
    <property type="entry name" value="ACRIFLAVINRP"/>
</dbReference>
<proteinExistence type="predicted"/>
<keyword evidence="1" id="KW-1133">Transmembrane helix</keyword>
<protein>
    <submittedName>
        <fullName evidence="2">Acriflavin resistance protein</fullName>
    </submittedName>
</protein>
<dbReference type="AlphaFoldDB" id="A0A2L2XIZ3"/>
<dbReference type="PANTHER" id="PTHR32063:SF0">
    <property type="entry name" value="SWARMING MOTILITY PROTEIN SWRC"/>
    <property type="match status" value="1"/>
</dbReference>
<evidence type="ECO:0000313" key="2">
    <source>
        <dbReference type="EMBL" id="GBF33901.1"/>
    </source>
</evidence>
<dbReference type="InterPro" id="IPR027463">
    <property type="entry name" value="AcrB_DN_DC_subdom"/>
</dbReference>
<feature type="transmembrane region" description="Helical" evidence="1">
    <location>
        <begin position="111"/>
        <end position="131"/>
    </location>
</feature>
<evidence type="ECO:0000256" key="1">
    <source>
        <dbReference type="SAM" id="Phobius"/>
    </source>
</evidence>
<name>A0A2L2XIZ3_9FIRM</name>
<dbReference type="GO" id="GO:0042910">
    <property type="term" value="F:xenobiotic transmembrane transporter activity"/>
    <property type="evidence" value="ECO:0007669"/>
    <property type="project" value="TreeGrafter"/>
</dbReference>
<dbReference type="Gene3D" id="3.30.70.1440">
    <property type="entry name" value="Multidrug efflux transporter AcrB pore domain"/>
    <property type="match status" value="1"/>
</dbReference>
<dbReference type="Proteomes" id="UP000239549">
    <property type="component" value="Unassembled WGS sequence"/>
</dbReference>
<dbReference type="EMBL" id="BFAV01000123">
    <property type="protein sequence ID" value="GBF33901.1"/>
    <property type="molecule type" value="Genomic_DNA"/>
</dbReference>
<keyword evidence="1" id="KW-0472">Membrane</keyword>
<dbReference type="PANTHER" id="PTHR32063">
    <property type="match status" value="1"/>
</dbReference>
<sequence>MVRSESGALVPLDELVQWEYSKTPLSIAHQEGQRVISVKAELAGSDLGAVSRIIEQKLNTLTIPEGYSVSAAGALKQQKENLSGVLYIFLGAVALIYIIMVAQFGRLSHPFIIMLSLPMAIVGVVFGMVITRRVVNPIGMVGFIMLIGIVVSNAILLIDRINLLRQRGYRLNDAILEAVRNRVRPILMTKLTAILGMLPLALAFAEGSDLEAPLATVVIFGLIFHTLITLILVPVLYSLFEGFRERRINRKKTDNSVAEHML</sequence>
<dbReference type="InterPro" id="IPR001036">
    <property type="entry name" value="Acrflvin-R"/>
</dbReference>
<gene>
    <name evidence="2" type="ORF">DCCM_3012</name>
</gene>
<feature type="transmembrane region" description="Helical" evidence="1">
    <location>
        <begin position="137"/>
        <end position="158"/>
    </location>
</feature>
<feature type="transmembrane region" description="Helical" evidence="1">
    <location>
        <begin position="217"/>
        <end position="240"/>
    </location>
</feature>
<keyword evidence="1" id="KW-0812">Transmembrane</keyword>
<accession>A0A2L2XIZ3</accession>